<keyword evidence="4 7" id="KW-0378">Hydrolase</keyword>
<dbReference type="InterPro" id="IPR024077">
    <property type="entry name" value="Neurolysin/TOP_dom2"/>
</dbReference>
<dbReference type="PANTHER" id="PTHR43660">
    <property type="entry name" value="DIPEPTIDYL CARBOXYPEPTIDASE"/>
    <property type="match status" value="1"/>
</dbReference>
<keyword evidence="3 7" id="KW-0479">Metal-binding</keyword>
<dbReference type="InterPro" id="IPR024079">
    <property type="entry name" value="MetalloPept_cat_dom_sf"/>
</dbReference>
<comment type="similarity">
    <text evidence="1 7">Belongs to the peptidase M3 family.</text>
</comment>
<evidence type="ECO:0000313" key="11">
    <source>
        <dbReference type="Proteomes" id="UP001596020"/>
    </source>
</evidence>
<feature type="domain" description="Peptidase M3A/M3B catalytic" evidence="9">
    <location>
        <begin position="252"/>
        <end position="701"/>
    </location>
</feature>
<proteinExistence type="inferred from homology"/>
<sequence length="704" mass="80707">MKKTILALGLLTMITACTQHGKRADDNPLLHDSGLFMGAPDFSKITDNDFAPAFDYAMKEQLEKIDSICNEKSEPTFENTIVPLEFSGTTLRRVANIFFGLVSADGTDKLQEIEAEYSPKLTAQSDNIYLNDKLFQRVKKVYDTQLNELQGEDKRLLEYYYDAFVRAGANLSPEKKEELKKINAELTKLETQFSQLLLEATNQAYILVGSADSLKGLSEDEINAAKQLAEKNGHKGMYMLVPTNTTQQPELANLDNRDIRHRFFEASVNRCSKGDKYDTSKLITKIAELRAEKAAVLGYKNFASWQLEDQMAKTPNAVYDFLNNIIAGYLPKAKEDAKEIEDFAKKTEGPDFKLEAWDWPYYAEKLKKEKFDLDENMVKPYFVLDSVLTNGLFYAANKMYGLTFKERKDLPVYNDDVHVYDVIDKDGKQLALFYTDYYTRPNKSGGAWMSNWVDQSHYLGTKPVIYNVCNYAKPADGKPALISWDNVETMFHEFGHALHGMFANQKYLSLSGTATPRDFVEMPSQFNEHWASEPSVFKHYAKHYKTGEPMPQELVEKVQAASKFNAAYSLGENLAAVTLDMAWHMLEKGQKVDNIDEFEKQALEKMKMYNTQIPPRYRSPYFRHIFTNGYSAGYYAYLWTNVLDWNIYNWFVQHGGMTSENGQRFRDMIISKGYSEDLNKCFKDFTGLDKPNPDDMLRGRGIIK</sequence>
<keyword evidence="11" id="KW-1185">Reference proteome</keyword>
<evidence type="ECO:0000256" key="3">
    <source>
        <dbReference type="ARBA" id="ARBA00022723"/>
    </source>
</evidence>
<dbReference type="InterPro" id="IPR034005">
    <property type="entry name" value="M3A_DCP"/>
</dbReference>
<dbReference type="EMBL" id="JBHSGO010000200">
    <property type="protein sequence ID" value="MFC4666430.1"/>
    <property type="molecule type" value="Genomic_DNA"/>
</dbReference>
<evidence type="ECO:0000256" key="5">
    <source>
        <dbReference type="ARBA" id="ARBA00022833"/>
    </source>
</evidence>
<dbReference type="SUPFAM" id="SSF55486">
    <property type="entry name" value="Metalloproteases ('zincins'), catalytic domain"/>
    <property type="match status" value="1"/>
</dbReference>
<evidence type="ECO:0000256" key="4">
    <source>
        <dbReference type="ARBA" id="ARBA00022801"/>
    </source>
</evidence>
<organism evidence="10 11">
    <name type="scientific">Falsiporphyromonas endometrii</name>
    <dbReference type="NCBI Taxonomy" id="1387297"/>
    <lineage>
        <taxon>Bacteria</taxon>
        <taxon>Pseudomonadati</taxon>
        <taxon>Bacteroidota</taxon>
        <taxon>Bacteroidia</taxon>
        <taxon>Bacteroidales</taxon>
        <taxon>Porphyromonadaceae</taxon>
        <taxon>Falsiporphyromonas</taxon>
    </lineage>
</organism>
<keyword evidence="6 7" id="KW-0482">Metalloprotease</keyword>
<keyword evidence="8" id="KW-0175">Coiled coil</keyword>
<evidence type="ECO:0000256" key="6">
    <source>
        <dbReference type="ARBA" id="ARBA00023049"/>
    </source>
</evidence>
<keyword evidence="2 7" id="KW-0645">Protease</keyword>
<name>A0ABV9K8A5_9PORP</name>
<evidence type="ECO:0000256" key="8">
    <source>
        <dbReference type="SAM" id="Coils"/>
    </source>
</evidence>
<dbReference type="Proteomes" id="UP001596020">
    <property type="component" value="Unassembled WGS sequence"/>
</dbReference>
<gene>
    <name evidence="10" type="ORF">ACFO3G_07450</name>
</gene>
<evidence type="ECO:0000313" key="10">
    <source>
        <dbReference type="EMBL" id="MFC4666430.1"/>
    </source>
</evidence>
<dbReference type="CDD" id="cd06456">
    <property type="entry name" value="M3A_DCP"/>
    <property type="match status" value="1"/>
</dbReference>
<evidence type="ECO:0000259" key="9">
    <source>
        <dbReference type="Pfam" id="PF01432"/>
    </source>
</evidence>
<evidence type="ECO:0000256" key="1">
    <source>
        <dbReference type="ARBA" id="ARBA00006040"/>
    </source>
</evidence>
<feature type="coiled-coil region" evidence="8">
    <location>
        <begin position="172"/>
        <end position="199"/>
    </location>
</feature>
<evidence type="ECO:0000256" key="7">
    <source>
        <dbReference type="RuleBase" id="RU003435"/>
    </source>
</evidence>
<comment type="caution">
    <text evidence="10">The sequence shown here is derived from an EMBL/GenBank/DDBJ whole genome shotgun (WGS) entry which is preliminary data.</text>
</comment>
<reference evidence="11" key="1">
    <citation type="journal article" date="2019" name="Int. J. Syst. Evol. Microbiol.">
        <title>The Global Catalogue of Microorganisms (GCM) 10K type strain sequencing project: providing services to taxonomists for standard genome sequencing and annotation.</title>
        <authorList>
            <consortium name="The Broad Institute Genomics Platform"/>
            <consortium name="The Broad Institute Genome Sequencing Center for Infectious Disease"/>
            <person name="Wu L."/>
            <person name="Ma J."/>
        </authorList>
    </citation>
    <scope>NUCLEOTIDE SEQUENCE [LARGE SCALE GENOMIC DNA]</scope>
    <source>
        <strain evidence="11">CGMCC 4.7357</strain>
    </source>
</reference>
<dbReference type="RefSeq" id="WP_380079490.1">
    <property type="nucleotide sequence ID" value="NZ_JBHSGO010000200.1"/>
</dbReference>
<keyword evidence="5 7" id="KW-0862">Zinc</keyword>
<dbReference type="Pfam" id="PF01432">
    <property type="entry name" value="Peptidase_M3"/>
    <property type="match status" value="1"/>
</dbReference>
<accession>A0ABV9K8A5</accession>
<dbReference type="PANTHER" id="PTHR43660:SF1">
    <property type="entry name" value="DIPEPTIDYL CARBOXYPEPTIDASE"/>
    <property type="match status" value="1"/>
</dbReference>
<dbReference type="PROSITE" id="PS51257">
    <property type="entry name" value="PROKAR_LIPOPROTEIN"/>
    <property type="match status" value="1"/>
</dbReference>
<evidence type="ECO:0000256" key="2">
    <source>
        <dbReference type="ARBA" id="ARBA00022670"/>
    </source>
</evidence>
<dbReference type="Gene3D" id="1.10.1370.10">
    <property type="entry name" value="Neurolysin, domain 3"/>
    <property type="match status" value="1"/>
</dbReference>
<dbReference type="Gene3D" id="3.40.390.10">
    <property type="entry name" value="Collagenase (Catalytic Domain)"/>
    <property type="match status" value="1"/>
</dbReference>
<dbReference type="Gene3D" id="1.10.1370.40">
    <property type="match status" value="1"/>
</dbReference>
<dbReference type="InterPro" id="IPR001567">
    <property type="entry name" value="Pept_M3A_M3B_dom"/>
</dbReference>
<dbReference type="InterPro" id="IPR045090">
    <property type="entry name" value="Pept_M3A_M3B"/>
</dbReference>
<comment type="cofactor">
    <cofactor evidence="7">
        <name>Zn(2+)</name>
        <dbReference type="ChEBI" id="CHEBI:29105"/>
    </cofactor>
    <text evidence="7">Binds 1 zinc ion.</text>
</comment>
<protein>
    <submittedName>
        <fullName evidence="10">M3 family metallopeptidase</fullName>
    </submittedName>
</protein>